<evidence type="ECO:0000259" key="2">
    <source>
        <dbReference type="PROSITE" id="PS50174"/>
    </source>
</evidence>
<gene>
    <name evidence="3" type="ORF">HPULCUR_004198</name>
</gene>
<dbReference type="SMART" id="SM01173">
    <property type="entry name" value="DUF4187"/>
    <property type="match status" value="1"/>
</dbReference>
<name>A0ABP9XVH9_9FUNG</name>
<dbReference type="EMBL" id="BAABUJ010000011">
    <property type="protein sequence ID" value="GAA5798792.1"/>
    <property type="molecule type" value="Genomic_DNA"/>
</dbReference>
<feature type="domain" description="G-patch" evidence="2">
    <location>
        <begin position="66"/>
        <end position="110"/>
    </location>
</feature>
<dbReference type="PANTHER" id="PTHR21032:SF0">
    <property type="entry name" value="G PATCH DOMAIN-CONTAINING PROTEIN 11"/>
    <property type="match status" value="1"/>
</dbReference>
<feature type="compositionally biased region" description="Acidic residues" evidence="1">
    <location>
        <begin position="182"/>
        <end position="191"/>
    </location>
</feature>
<sequence>MSDEEDDYMSLKFLEGAQEFESKRQETYTERRKKQLRIQQEKAYIKPRAQLEEEEREKGLQTSVDESNKGMKMLMKMGFKKGMSLGQGGIVEPIKVDLKAGRMGIGMESQLKKRAREEEEEEARKKVGLDPEDYRVLMAQKAKDHQYTKYINAAVSICEKLDEENDVKTNILWKLKPVQADEVVEEEEEEEEKGHEDKEKEEEEEKEPIYPQELVDKLKSLSLEHQLEALVSYLRETYTYCFWCRAKYTDKQDLDENCPGTEKDDH</sequence>
<evidence type="ECO:0000313" key="3">
    <source>
        <dbReference type="EMBL" id="GAA5798792.1"/>
    </source>
</evidence>
<dbReference type="PANTHER" id="PTHR21032">
    <property type="entry name" value="G PATCH DOMAIN-CONTAINING PROTEIN 11"/>
    <property type="match status" value="1"/>
</dbReference>
<reference evidence="3 4" key="1">
    <citation type="submission" date="2024-04" db="EMBL/GenBank/DDBJ databases">
        <title>genome sequences of Mucor flavus KT1a and Helicostylum pulchrum KT1b strains isolation_sourced from the surface of a dry-aged beef.</title>
        <authorList>
            <person name="Toyotome T."/>
            <person name="Hosono M."/>
            <person name="Torimaru M."/>
            <person name="Fukuda K."/>
            <person name="Mikami N."/>
        </authorList>
    </citation>
    <scope>NUCLEOTIDE SEQUENCE [LARGE SCALE GENOMIC DNA]</scope>
    <source>
        <strain evidence="3 4">KT1b</strain>
    </source>
</reference>
<keyword evidence="4" id="KW-1185">Reference proteome</keyword>
<evidence type="ECO:0000256" key="1">
    <source>
        <dbReference type="SAM" id="MobiDB-lite"/>
    </source>
</evidence>
<dbReference type="Pfam" id="PF13821">
    <property type="entry name" value="DUF4187"/>
    <property type="match status" value="1"/>
</dbReference>
<accession>A0ABP9XVH9</accession>
<protein>
    <recommendedName>
        <fullName evidence="2">G-patch domain-containing protein</fullName>
    </recommendedName>
</protein>
<comment type="caution">
    <text evidence="3">The sequence shown here is derived from an EMBL/GenBank/DDBJ whole genome shotgun (WGS) entry which is preliminary data.</text>
</comment>
<dbReference type="Proteomes" id="UP001476247">
    <property type="component" value="Unassembled WGS sequence"/>
</dbReference>
<feature type="region of interest" description="Disordered" evidence="1">
    <location>
        <begin position="182"/>
        <end position="211"/>
    </location>
</feature>
<dbReference type="SMART" id="SM00443">
    <property type="entry name" value="G_patch"/>
    <property type="match status" value="1"/>
</dbReference>
<dbReference type="PROSITE" id="PS50174">
    <property type="entry name" value="G_PATCH"/>
    <property type="match status" value="1"/>
</dbReference>
<organism evidence="3 4">
    <name type="scientific">Helicostylum pulchrum</name>
    <dbReference type="NCBI Taxonomy" id="562976"/>
    <lineage>
        <taxon>Eukaryota</taxon>
        <taxon>Fungi</taxon>
        <taxon>Fungi incertae sedis</taxon>
        <taxon>Mucoromycota</taxon>
        <taxon>Mucoromycotina</taxon>
        <taxon>Mucoromycetes</taxon>
        <taxon>Mucorales</taxon>
        <taxon>Mucorineae</taxon>
        <taxon>Mucoraceae</taxon>
        <taxon>Helicostylum</taxon>
    </lineage>
</organism>
<dbReference type="InterPro" id="IPR000467">
    <property type="entry name" value="G_patch_dom"/>
</dbReference>
<evidence type="ECO:0000313" key="4">
    <source>
        <dbReference type="Proteomes" id="UP001476247"/>
    </source>
</evidence>
<proteinExistence type="predicted"/>
<dbReference type="InterPro" id="IPR039249">
    <property type="entry name" value="GPATCH11"/>
</dbReference>
<dbReference type="Pfam" id="PF01585">
    <property type="entry name" value="G-patch"/>
    <property type="match status" value="1"/>
</dbReference>
<dbReference type="InterPro" id="IPR025239">
    <property type="entry name" value="DUF4187"/>
</dbReference>
<feature type="region of interest" description="Disordered" evidence="1">
    <location>
        <begin position="47"/>
        <end position="67"/>
    </location>
</feature>